<dbReference type="EMBL" id="JBHSLI010000008">
    <property type="protein sequence ID" value="MFC5295127.1"/>
    <property type="molecule type" value="Genomic_DNA"/>
</dbReference>
<dbReference type="InterPro" id="IPR029044">
    <property type="entry name" value="Nucleotide-diphossugar_trans"/>
</dbReference>
<dbReference type="Proteomes" id="UP001595976">
    <property type="component" value="Unassembled WGS sequence"/>
</dbReference>
<name>A0ABW0F6S2_9HYPH</name>
<organism evidence="2 3">
    <name type="scientific">Bosea minatitlanensis</name>
    <dbReference type="NCBI Taxonomy" id="128782"/>
    <lineage>
        <taxon>Bacteria</taxon>
        <taxon>Pseudomonadati</taxon>
        <taxon>Pseudomonadota</taxon>
        <taxon>Alphaproteobacteria</taxon>
        <taxon>Hyphomicrobiales</taxon>
        <taxon>Boseaceae</taxon>
        <taxon>Bosea</taxon>
    </lineage>
</organism>
<dbReference type="PANTHER" id="PTHR43179:SF7">
    <property type="entry name" value="RHAMNOSYLTRANSFERASE WBBL"/>
    <property type="match status" value="1"/>
</dbReference>
<evidence type="ECO:0000313" key="2">
    <source>
        <dbReference type="EMBL" id="MFC5295127.1"/>
    </source>
</evidence>
<protein>
    <submittedName>
        <fullName evidence="2">Glycosyltransferase</fullName>
        <ecNumber evidence="2">2.4.-.-</ecNumber>
    </submittedName>
</protein>
<dbReference type="InterPro" id="IPR001173">
    <property type="entry name" value="Glyco_trans_2-like"/>
</dbReference>
<proteinExistence type="predicted"/>
<keyword evidence="2" id="KW-0808">Transferase</keyword>
<dbReference type="GO" id="GO:0016757">
    <property type="term" value="F:glycosyltransferase activity"/>
    <property type="evidence" value="ECO:0007669"/>
    <property type="project" value="UniProtKB-KW"/>
</dbReference>
<dbReference type="Pfam" id="PF00535">
    <property type="entry name" value="Glycos_transf_2"/>
    <property type="match status" value="1"/>
</dbReference>
<dbReference type="SUPFAM" id="SSF53448">
    <property type="entry name" value="Nucleotide-diphospho-sugar transferases"/>
    <property type="match status" value="1"/>
</dbReference>
<accession>A0ABW0F6S2</accession>
<keyword evidence="2" id="KW-0328">Glycosyltransferase</keyword>
<sequence>MLSLAPVAAAVAAPTQLELHRLGGSVFLLCWTLEASPFGKPSIALTGGGRRLAAASISLGLRDGRERLAVAFRAAGQGNIAATLSGHGPQGEVTAAFDPALVHGLADPKEILKDLAPQARLVLANALLRAWPPLFGLSTAPNYLSFLRQFLLLLFPKPVAMQPSAVLVEGQWLCEAIVPGDFTGLQTVSRLDGAGLVRLDLPSRVGIADRTGKRELHLVMEEPPVRGGGLLILQSERSLVVRSLPGRQAAPSLGRWWAGKAASRDGLRNWVVEQLAGLSEQGRLLAVEMQRRVPLAVQHVRRNDDLPAAELDLAVCNGAGLLIGGWLRDPDELLEEVLLHRGAGEPIAMLSRLQRFPVRLPTGEEGETRAATGFAAFASDYAAGAPVLQPRCEIKLRSGTTLTLRPPVQPADPATIRARALSAIPPQYLTAAMLEETLAPILAACQDELGETRPEPTVKRFGPIAARPKASVVIPLYRVYDFLRVQVAAFAGDPWFVENAELIYVLDSPEHEAEVAHLLGGLHLAYGLPMQLVAMGRNGGFSAACNAGALRARGEALALVNSDVIPAGNGWLPALIGKLDRQRRVGAVGPKLLYDDGSLQHAGLFFKRDSKGIWLNHHYFKGMPGSYGPANVERPVPGVTGACIVMPRELFDELGGFDESYVIGDYEDSDLCLKVRRAGFGIVYAPSVALYHLERQSISRSADYTRGAASQHNAWLQTRRWDAQIEALMLAFESSAAEPALPEPVPSAPDLVPRFTFRRATAA</sequence>
<dbReference type="Gene3D" id="3.90.550.10">
    <property type="entry name" value="Spore Coat Polysaccharide Biosynthesis Protein SpsA, Chain A"/>
    <property type="match status" value="1"/>
</dbReference>
<gene>
    <name evidence="2" type="ORF">ACFPK2_19220</name>
</gene>
<feature type="domain" description="Glycosyltransferase 2-like" evidence="1">
    <location>
        <begin position="471"/>
        <end position="654"/>
    </location>
</feature>
<reference evidence="3" key="1">
    <citation type="journal article" date="2019" name="Int. J. Syst. Evol. Microbiol.">
        <title>The Global Catalogue of Microorganisms (GCM) 10K type strain sequencing project: providing services to taxonomists for standard genome sequencing and annotation.</title>
        <authorList>
            <consortium name="The Broad Institute Genomics Platform"/>
            <consortium name="The Broad Institute Genome Sequencing Center for Infectious Disease"/>
            <person name="Wu L."/>
            <person name="Ma J."/>
        </authorList>
    </citation>
    <scope>NUCLEOTIDE SEQUENCE [LARGE SCALE GENOMIC DNA]</scope>
    <source>
        <strain evidence="3">CGMCC 1.15643</strain>
    </source>
</reference>
<dbReference type="PANTHER" id="PTHR43179">
    <property type="entry name" value="RHAMNOSYLTRANSFERASE WBBL"/>
    <property type="match status" value="1"/>
</dbReference>
<keyword evidence="3" id="KW-1185">Reference proteome</keyword>
<dbReference type="RefSeq" id="WP_158445297.1">
    <property type="nucleotide sequence ID" value="NZ_JAOAOS010000008.1"/>
</dbReference>
<evidence type="ECO:0000313" key="3">
    <source>
        <dbReference type="Proteomes" id="UP001595976"/>
    </source>
</evidence>
<comment type="caution">
    <text evidence="2">The sequence shown here is derived from an EMBL/GenBank/DDBJ whole genome shotgun (WGS) entry which is preliminary data.</text>
</comment>
<dbReference type="EC" id="2.4.-.-" evidence="2"/>
<evidence type="ECO:0000259" key="1">
    <source>
        <dbReference type="Pfam" id="PF00535"/>
    </source>
</evidence>